<accession>F4GLX9</accession>
<dbReference type="Pfam" id="PF14385">
    <property type="entry name" value="DUF4416"/>
    <property type="match status" value="1"/>
</dbReference>
<evidence type="ECO:0000313" key="1">
    <source>
        <dbReference type="EMBL" id="AEC03020.1"/>
    </source>
</evidence>
<name>F4GLX9_PARC1</name>
<dbReference type="OrthoDB" id="9788989at2"/>
<dbReference type="RefSeq" id="WP_013740413.1">
    <property type="nucleotide sequence ID" value="NC_015436.1"/>
</dbReference>
<organism evidence="1 2">
    <name type="scientific">Parasphaerochaeta coccoides (strain ATCC BAA-1237 / DSM 17374 / SPN1)</name>
    <name type="common">Sphaerochaeta coccoides</name>
    <dbReference type="NCBI Taxonomy" id="760011"/>
    <lineage>
        <taxon>Bacteria</taxon>
        <taxon>Pseudomonadati</taxon>
        <taxon>Spirochaetota</taxon>
        <taxon>Spirochaetia</taxon>
        <taxon>Spirochaetales</taxon>
        <taxon>Sphaerochaetaceae</taxon>
        <taxon>Parasphaerochaeta</taxon>
    </lineage>
</organism>
<dbReference type="STRING" id="760011.Spico_1822"/>
<keyword evidence="2" id="KW-1185">Reference proteome</keyword>
<reference evidence="1 2" key="2">
    <citation type="journal article" date="2012" name="Stand. Genomic Sci.">
        <title>Complete genome sequence of the termite hindgut bacterium Spirochaeta coccoides type strain (SPN1(T)), reclassification in the genus Sphaerochaeta as Sphaerochaeta coccoides comb. nov. and emendations of the family Spirochaetaceae and the genus Sphaerochaeta.</title>
        <authorList>
            <person name="Abt B."/>
            <person name="Han C."/>
            <person name="Scheuner C."/>
            <person name="Lu M."/>
            <person name="Lapidus A."/>
            <person name="Nolan M."/>
            <person name="Lucas S."/>
            <person name="Hammon N."/>
            <person name="Deshpande S."/>
            <person name="Cheng J.F."/>
            <person name="Tapia R."/>
            <person name="Goodwin L.A."/>
            <person name="Pitluck S."/>
            <person name="Liolios K."/>
            <person name="Pagani I."/>
            <person name="Ivanova N."/>
            <person name="Mavromatis K."/>
            <person name="Mikhailova N."/>
            <person name="Huntemann M."/>
            <person name="Pati A."/>
            <person name="Chen A."/>
            <person name="Palaniappan K."/>
            <person name="Land M."/>
            <person name="Hauser L."/>
            <person name="Brambilla E.M."/>
            <person name="Rohde M."/>
            <person name="Spring S."/>
            <person name="Gronow S."/>
            <person name="Goker M."/>
            <person name="Woyke T."/>
            <person name="Bristow J."/>
            <person name="Eisen J.A."/>
            <person name="Markowitz V."/>
            <person name="Hugenholtz P."/>
            <person name="Kyrpides N.C."/>
            <person name="Klenk H.P."/>
            <person name="Detter J.C."/>
        </authorList>
    </citation>
    <scope>NUCLEOTIDE SEQUENCE [LARGE SCALE GENOMIC DNA]</scope>
    <source>
        <strain evidence="2">ATCC BAA-1237 / DSM 17374 / SPN1</strain>
    </source>
</reference>
<reference evidence="2" key="1">
    <citation type="submission" date="2011-04" db="EMBL/GenBank/DDBJ databases">
        <title>The complete genome of Spirochaeta coccoides DSM 17374.</title>
        <authorList>
            <person name="Lucas S."/>
            <person name="Copeland A."/>
            <person name="Lapidus A."/>
            <person name="Bruce D."/>
            <person name="Goodwin L."/>
            <person name="Pitluck S."/>
            <person name="Peters L."/>
            <person name="Kyrpides N."/>
            <person name="Mavromatis K."/>
            <person name="Pagani I."/>
            <person name="Ivanova N."/>
            <person name="Ovchinnikova G."/>
            <person name="Lu M."/>
            <person name="Detter J.C."/>
            <person name="Tapia R."/>
            <person name="Han C."/>
            <person name="Land M."/>
            <person name="Hauser L."/>
            <person name="Markowitz V."/>
            <person name="Cheng J.-F."/>
            <person name="Hugenholtz P."/>
            <person name="Woyke T."/>
            <person name="Wu D."/>
            <person name="Spring S."/>
            <person name="Schroeder M."/>
            <person name="Brambilla E."/>
            <person name="Klenk H.-P."/>
            <person name="Eisen J.A."/>
        </authorList>
    </citation>
    <scope>NUCLEOTIDE SEQUENCE [LARGE SCALE GENOMIC DNA]</scope>
    <source>
        <strain evidence="2">ATCC BAA-1237 / DSM 17374 / SPN1</strain>
    </source>
</reference>
<dbReference type="eggNOG" id="ENOG5032RQK">
    <property type="taxonomic scope" value="Bacteria"/>
</dbReference>
<protein>
    <submittedName>
        <fullName evidence="1">GTP-binding protein</fullName>
    </submittedName>
</protein>
<dbReference type="KEGG" id="scc:Spico_1822"/>
<dbReference type="Proteomes" id="UP000007939">
    <property type="component" value="Chromosome"/>
</dbReference>
<dbReference type="EMBL" id="CP002659">
    <property type="protein sequence ID" value="AEC03020.1"/>
    <property type="molecule type" value="Genomic_DNA"/>
</dbReference>
<proteinExistence type="predicted"/>
<sequence>MAEVQLFVPVRLFMGVLSCDDAAADAAMSVLSGEYGSLRACSTPVPFSQTDYYDHEMGTRPKRSFCVFETLVDPSSLARIKHLTNGLEKRFLNENGGRMVNLDPGLLSGGSLILATTKNRSHRIALSDGIYGEVTLIYFKGGFQAFPWTYADYGSQENRALFSSWRTDYLKDLDVLKRTEKS</sequence>
<evidence type="ECO:0000313" key="2">
    <source>
        <dbReference type="Proteomes" id="UP000007939"/>
    </source>
</evidence>
<dbReference type="AlphaFoldDB" id="F4GLX9"/>
<gene>
    <name evidence="1" type="ordered locus">Spico_1822</name>
</gene>
<dbReference type="HOGENOM" id="CLU_114103_0_0_12"/>
<dbReference type="InterPro" id="IPR025529">
    <property type="entry name" value="DUF4416"/>
</dbReference>